<dbReference type="InterPro" id="IPR029058">
    <property type="entry name" value="AB_hydrolase_fold"/>
</dbReference>
<evidence type="ECO:0000313" key="18">
    <source>
        <dbReference type="Proteomes" id="UP000049023"/>
    </source>
</evidence>
<keyword evidence="7" id="KW-1015">Disulfide bond</keyword>
<protein>
    <recommendedName>
        <fullName evidence="8">Cutinase</fullName>
        <ecNumber evidence="8">3.1.1.-</ecNumber>
    </recommendedName>
</protein>
<reference evidence="15 16" key="1">
    <citation type="submission" date="2015-03" db="EMBL/GenBank/DDBJ databases">
        <authorList>
            <consortium name="Pathogen Informatics"/>
        </authorList>
    </citation>
    <scope>NUCLEOTIDE SEQUENCE [LARGE SCALE GENOMIC DNA]</scope>
    <source>
        <strain evidence="10 18">Bir 187</strain>
        <strain evidence="12 15">G09801536</strain>
        <strain evidence="9 16">H09601792</strain>
        <strain evidence="11 17">P00601463</strain>
    </source>
</reference>
<dbReference type="EMBL" id="CNFU01000710">
    <property type="protein sequence ID" value="CKS37372.1"/>
    <property type="molecule type" value="Genomic_DNA"/>
</dbReference>
<dbReference type="EC" id="3.1.1.-" evidence="8"/>
<evidence type="ECO:0000313" key="10">
    <source>
        <dbReference type="EMBL" id="CKS37372.1"/>
    </source>
</evidence>
<evidence type="ECO:0000256" key="5">
    <source>
        <dbReference type="ARBA" id="ARBA00022729"/>
    </source>
</evidence>
<evidence type="ECO:0000256" key="4">
    <source>
        <dbReference type="ARBA" id="ARBA00022525"/>
    </source>
</evidence>
<dbReference type="Proteomes" id="UP000046947">
    <property type="component" value="Unassembled WGS sequence"/>
</dbReference>
<organism evidence="10 18">
    <name type="scientific">Mycobacterium tuberculosis</name>
    <dbReference type="NCBI Taxonomy" id="1773"/>
    <lineage>
        <taxon>Bacteria</taxon>
        <taxon>Bacillati</taxon>
        <taxon>Actinomycetota</taxon>
        <taxon>Actinomycetes</taxon>
        <taxon>Mycobacteriales</taxon>
        <taxon>Mycobacteriaceae</taxon>
        <taxon>Mycobacterium</taxon>
        <taxon>Mycobacterium tuberculosis complex</taxon>
    </lineage>
</organism>
<dbReference type="GO" id="GO:0005576">
    <property type="term" value="C:extracellular region"/>
    <property type="evidence" value="ECO:0007669"/>
    <property type="project" value="UniProtKB-SubCell"/>
</dbReference>
<keyword evidence="3 8" id="KW-0719">Serine esterase</keyword>
<evidence type="ECO:0000313" key="11">
    <source>
        <dbReference type="EMBL" id="COV64779.1"/>
    </source>
</evidence>
<reference evidence="14 19" key="2">
    <citation type="journal article" date="2017" name="N. Engl. J. Med.">
        <title>Transmission of Extensively Drug-Resistant Tuberculosis in South Africa.</title>
        <authorList>
            <person name="Shah N.S."/>
            <person name="Auld S.C."/>
            <person name="Brust J.C."/>
            <person name="Mathema B."/>
            <person name="Ismail N."/>
            <person name="Moodley P."/>
            <person name="Mlisana K."/>
            <person name="Allana S."/>
            <person name="Campbell A."/>
            <person name="Mthiyane T."/>
            <person name="Morris N."/>
            <person name="Mpangase P."/>
            <person name="van der Meulen H."/>
            <person name="Omar S.V."/>
            <person name="Brown T.S."/>
            <person name="Narechania A."/>
            <person name="Shaskina E."/>
            <person name="Kapwata T."/>
            <person name="Kreiswirth B."/>
            <person name="Gandhi N.R."/>
        </authorList>
    </citation>
    <scope>NUCLEOTIDE SEQUENCE [LARGE SCALE GENOMIC DNA]</scope>
    <source>
        <strain evidence="14 19">32301_S10</strain>
    </source>
</reference>
<comment type="function">
    <text evidence="8">Catalyzes the hydrolysis of complex carboxylic polyesters found in the cell wall of plants. Degrades cutin, a macromolecule that forms the structure of the plant cuticle.</text>
</comment>
<evidence type="ECO:0000313" key="14">
    <source>
        <dbReference type="EMBL" id="REQ47718.1"/>
    </source>
</evidence>
<dbReference type="SMR" id="A0A045JP48"/>
<reference evidence="13 20" key="4">
    <citation type="submission" date="2021-03" db="EMBL/GenBank/DDBJ databases">
        <title>Whole Genome Sequencing of Mycobacterium tuberculosis clinical isolates from Arunachal Pradesh, India.</title>
        <authorList>
            <person name="Singh S."/>
            <person name="Mudliar S.R."/>
            <person name="Kulsum U."/>
            <person name="Rufai S.B."/>
            <person name="Singh P.K."/>
            <person name="Umpo M."/>
            <person name="Nyori M."/>
        </authorList>
    </citation>
    <scope>NUCLEOTIDE SEQUENCE [LARGE SCALE GENOMIC DNA]</scope>
    <source>
        <strain evidence="13 20">OMICS/BPL/0142/20/SP</strain>
    </source>
</reference>
<dbReference type="PROSITE" id="PS51318">
    <property type="entry name" value="TAT"/>
    <property type="match status" value="1"/>
</dbReference>
<dbReference type="SUPFAM" id="SSF53474">
    <property type="entry name" value="alpha/beta-Hydrolases"/>
    <property type="match status" value="1"/>
</dbReference>
<dbReference type="FunFam" id="3.40.50.1820:FF:000176">
    <property type="entry name" value="Cutinase Cut4"/>
    <property type="match status" value="1"/>
</dbReference>
<dbReference type="PANTHER" id="PTHR33630">
    <property type="entry name" value="CUTINASE RV1984C-RELATED-RELATED"/>
    <property type="match status" value="1"/>
</dbReference>
<dbReference type="EMBL" id="CSAD01000513">
    <property type="protein sequence ID" value="COW09546.1"/>
    <property type="molecule type" value="Genomic_DNA"/>
</dbReference>
<name>A0A045JP48_MYCTX</name>
<dbReference type="PROSITE" id="PS00155">
    <property type="entry name" value="CUTINASE_1"/>
    <property type="match status" value="1"/>
</dbReference>
<dbReference type="EMBL" id="CHKL01000020">
    <property type="protein sequence ID" value="COV64779.1"/>
    <property type="molecule type" value="Genomic_DNA"/>
</dbReference>
<dbReference type="Gene3D" id="3.40.50.1820">
    <property type="entry name" value="alpha/beta hydrolase"/>
    <property type="match status" value="1"/>
</dbReference>
<evidence type="ECO:0000313" key="9">
    <source>
        <dbReference type="EMBL" id="CFE55156.1"/>
    </source>
</evidence>
<dbReference type="InterPro" id="IPR000675">
    <property type="entry name" value="Cutinase/axe"/>
</dbReference>
<dbReference type="Proteomes" id="UP000049023">
    <property type="component" value="Unassembled WGS sequence"/>
</dbReference>
<dbReference type="PANTHER" id="PTHR33630:SF9">
    <property type="entry name" value="CUTINASE 4"/>
    <property type="match status" value="1"/>
</dbReference>
<comment type="similarity">
    <text evidence="2 8">Belongs to the cutinase family.</text>
</comment>
<dbReference type="InterPro" id="IPR043580">
    <property type="entry name" value="CUTINASE_1"/>
</dbReference>
<dbReference type="InterPro" id="IPR006311">
    <property type="entry name" value="TAT_signal"/>
</dbReference>
<dbReference type="AlphaFoldDB" id="A0A045JP48"/>
<evidence type="ECO:0000313" key="20">
    <source>
        <dbReference type="Proteomes" id="UP000671119"/>
    </source>
</evidence>
<evidence type="ECO:0000313" key="17">
    <source>
        <dbReference type="Proteomes" id="UP000048600"/>
    </source>
</evidence>
<dbReference type="EMBL" id="QTBD01000235">
    <property type="protein sequence ID" value="REQ47718.1"/>
    <property type="molecule type" value="Genomic_DNA"/>
</dbReference>
<dbReference type="RefSeq" id="WP_003411863.1">
    <property type="nucleotide sequence ID" value="NZ_AP017901.1"/>
</dbReference>
<evidence type="ECO:0000256" key="8">
    <source>
        <dbReference type="RuleBase" id="RU361263"/>
    </source>
</evidence>
<evidence type="ECO:0000256" key="1">
    <source>
        <dbReference type="ARBA" id="ARBA00004613"/>
    </source>
</evidence>
<dbReference type="Proteomes" id="UP000048600">
    <property type="component" value="Unassembled WGS sequence"/>
</dbReference>
<evidence type="ECO:0000313" key="15">
    <source>
        <dbReference type="Proteomes" id="UP000045842"/>
    </source>
</evidence>
<dbReference type="EMBL" id="CFOH01000403">
    <property type="protein sequence ID" value="CFE55156.1"/>
    <property type="molecule type" value="Genomic_DNA"/>
</dbReference>
<dbReference type="Proteomes" id="UP000045842">
    <property type="component" value="Unassembled WGS sequence"/>
</dbReference>
<dbReference type="SMART" id="SM01110">
    <property type="entry name" value="Cutinase"/>
    <property type="match status" value="1"/>
</dbReference>
<dbReference type="Pfam" id="PF01083">
    <property type="entry name" value="Cutinase"/>
    <property type="match status" value="1"/>
</dbReference>
<accession>A0A045JP48</accession>
<reference evidence="14" key="3">
    <citation type="submission" date="2018-07" db="EMBL/GenBank/DDBJ databases">
        <authorList>
            <person name="Shah S."/>
            <person name="Brown T."/>
            <person name="Auld S."/>
            <person name="Bratton K."/>
            <person name="Narechania A."/>
            <person name="Mathema B."/>
            <person name="Gandhi N."/>
        </authorList>
    </citation>
    <scope>NUCLEOTIDE SEQUENCE</scope>
    <source>
        <strain evidence="14">32301_S10</strain>
    </source>
</reference>
<gene>
    <name evidence="10" type="primary">cut2</name>
    <name evidence="14" type="ORF">DSJ38_21855</name>
    <name evidence="12" type="ORF">ERS007679_03111</name>
    <name evidence="9" type="ORF">ERS007688_02420</name>
    <name evidence="11" type="ORF">ERS007741_00354</name>
    <name evidence="10" type="ORF">ERS027661_02990</name>
    <name evidence="13" type="ORF">J8J21_14210</name>
</gene>
<evidence type="ECO:0000256" key="6">
    <source>
        <dbReference type="ARBA" id="ARBA00022801"/>
    </source>
</evidence>
<dbReference type="EMBL" id="JAGIZI010000022">
    <property type="protein sequence ID" value="MBP0684251.1"/>
    <property type="molecule type" value="Genomic_DNA"/>
</dbReference>
<sequence length="230" mass="23926">MNDLLTRRLLTMGAAAAMLAAVLLLTPITVPAGYPGAVAPATAACPDAEVVFARGRFEPPGIGTVGNAFVSALRSKVNKNVGVYAVKYPADNQIDVGANDMSAHIQSMANSCPNTRLVPGGYSLGAAVTDVVLAVPTQMWGFTNPLPPGSDEHIAAVALFGNGSQWVGPITNFSPAYNDRTIELCHGDDPVCHPADPNTWEANWPQHLAGAYVSSGMVNQAADFVAGKLQ</sequence>
<proteinExistence type="inferred from homology"/>
<evidence type="ECO:0000313" key="16">
    <source>
        <dbReference type="Proteomes" id="UP000046947"/>
    </source>
</evidence>
<evidence type="ECO:0000256" key="2">
    <source>
        <dbReference type="ARBA" id="ARBA00007534"/>
    </source>
</evidence>
<comment type="subcellular location">
    <subcellularLocation>
        <location evidence="1 8">Secreted</location>
    </subcellularLocation>
</comment>
<evidence type="ECO:0000256" key="7">
    <source>
        <dbReference type="ARBA" id="ARBA00023157"/>
    </source>
</evidence>
<dbReference type="GO" id="GO:0052689">
    <property type="term" value="F:carboxylic ester hydrolase activity"/>
    <property type="evidence" value="ECO:0007669"/>
    <property type="project" value="UniProtKB-KW"/>
</dbReference>
<evidence type="ECO:0000313" key="19">
    <source>
        <dbReference type="Proteomes" id="UP000256381"/>
    </source>
</evidence>
<evidence type="ECO:0000313" key="12">
    <source>
        <dbReference type="EMBL" id="COW09546.1"/>
    </source>
</evidence>
<keyword evidence="4 8" id="KW-0964">Secreted</keyword>
<dbReference type="OMA" id="DDPICNP"/>
<keyword evidence="5" id="KW-0732">Signal</keyword>
<evidence type="ECO:0000256" key="3">
    <source>
        <dbReference type="ARBA" id="ARBA00022487"/>
    </source>
</evidence>
<evidence type="ECO:0000313" key="13">
    <source>
        <dbReference type="EMBL" id="MBP0684251.1"/>
    </source>
</evidence>
<dbReference type="Proteomes" id="UP000256381">
    <property type="component" value="Unassembled WGS sequence"/>
</dbReference>
<keyword evidence="6 8" id="KW-0378">Hydrolase</keyword>
<dbReference type="Proteomes" id="UP000671119">
    <property type="component" value="Unassembled WGS sequence"/>
</dbReference>